<evidence type="ECO:0000313" key="1">
    <source>
        <dbReference type="EMBL" id="QHT19104.1"/>
    </source>
</evidence>
<dbReference type="EMBL" id="MN739662">
    <property type="protein sequence ID" value="QHT19104.1"/>
    <property type="molecule type" value="Genomic_DNA"/>
</dbReference>
<sequence length="116" mass="12923">MASTRSKNTMGDYKMEQQMNISTADYNRYKSYGVPNYTFFSGDGLLAGRVASENLSRNACDIESYLRGIGSSNLVNPQPDVVADVYKLKSLAVIDRIPLIVPEPLVVAKDQRPLFR</sequence>
<organism evidence="1">
    <name type="scientific">viral metagenome</name>
    <dbReference type="NCBI Taxonomy" id="1070528"/>
    <lineage>
        <taxon>unclassified sequences</taxon>
        <taxon>metagenomes</taxon>
        <taxon>organismal metagenomes</taxon>
    </lineage>
</organism>
<protein>
    <submittedName>
        <fullName evidence="1">Uncharacterized protein</fullName>
    </submittedName>
</protein>
<name>A0A6C0DRM9_9ZZZZ</name>
<dbReference type="AlphaFoldDB" id="A0A6C0DRM9"/>
<proteinExistence type="predicted"/>
<accession>A0A6C0DRM9</accession>
<reference evidence="1" key="1">
    <citation type="journal article" date="2020" name="Nature">
        <title>Giant virus diversity and host interactions through global metagenomics.</title>
        <authorList>
            <person name="Schulz F."/>
            <person name="Roux S."/>
            <person name="Paez-Espino D."/>
            <person name="Jungbluth S."/>
            <person name="Walsh D.A."/>
            <person name="Denef V.J."/>
            <person name="McMahon K.D."/>
            <person name="Konstantinidis K.T."/>
            <person name="Eloe-Fadrosh E.A."/>
            <person name="Kyrpides N.C."/>
            <person name="Woyke T."/>
        </authorList>
    </citation>
    <scope>NUCLEOTIDE SEQUENCE</scope>
    <source>
        <strain evidence="1">GVMAG-M-3300023174-49</strain>
    </source>
</reference>